<evidence type="ECO:0000313" key="10">
    <source>
        <dbReference type="EMBL" id="VDL82453.1"/>
    </source>
</evidence>
<dbReference type="EC" id="6.1.1.4" evidence="2"/>
<evidence type="ECO:0000256" key="5">
    <source>
        <dbReference type="ARBA" id="ARBA00022840"/>
    </source>
</evidence>
<reference evidence="10 11" key="2">
    <citation type="submission" date="2018-11" db="EMBL/GenBank/DDBJ databases">
        <authorList>
            <consortium name="Pathogen Informatics"/>
        </authorList>
    </citation>
    <scope>NUCLEOTIDE SEQUENCE [LARGE SCALE GENOMIC DNA]</scope>
</reference>
<dbReference type="GO" id="GO:0006429">
    <property type="term" value="P:leucyl-tRNA aminoacylation"/>
    <property type="evidence" value="ECO:0007669"/>
    <property type="project" value="InterPro"/>
</dbReference>
<dbReference type="PANTHER" id="PTHR45794:SF1">
    <property type="entry name" value="LEUCINE--TRNA LIGASE, CYTOPLASMIC"/>
    <property type="match status" value="1"/>
</dbReference>
<dbReference type="WBParaSite" id="NBR_0001872701-mRNA-1">
    <property type="protein sequence ID" value="NBR_0001872701-mRNA-1"/>
    <property type="gene ID" value="NBR_0001872701"/>
</dbReference>
<evidence type="ECO:0000256" key="7">
    <source>
        <dbReference type="ARBA" id="ARBA00023146"/>
    </source>
</evidence>
<dbReference type="AlphaFoldDB" id="A0A0N4YNC1"/>
<keyword evidence="5" id="KW-0067">ATP-binding</keyword>
<dbReference type="Gene3D" id="3.90.740.10">
    <property type="entry name" value="Valyl/Leucyl/Isoleucyl-tRNA synthetase, editing domain"/>
    <property type="match status" value="1"/>
</dbReference>
<dbReference type="SUPFAM" id="SSF50677">
    <property type="entry name" value="ValRS/IleRS/LeuRS editing domain"/>
    <property type="match status" value="1"/>
</dbReference>
<dbReference type="InterPro" id="IPR014729">
    <property type="entry name" value="Rossmann-like_a/b/a_fold"/>
</dbReference>
<evidence type="ECO:0000256" key="4">
    <source>
        <dbReference type="ARBA" id="ARBA00022741"/>
    </source>
</evidence>
<accession>A0A0N4YNC1</accession>
<name>A0A0N4YNC1_NIPBR</name>
<dbReference type="SUPFAM" id="SSF52374">
    <property type="entry name" value="Nucleotidylyl transferase"/>
    <property type="match status" value="1"/>
</dbReference>
<dbReference type="STRING" id="27835.A0A0N4YNC1"/>
<dbReference type="EMBL" id="UYSL01023632">
    <property type="protein sequence ID" value="VDL82453.1"/>
    <property type="molecule type" value="Genomic_DNA"/>
</dbReference>
<protein>
    <recommendedName>
        <fullName evidence="2">leucine--tRNA ligase</fullName>
        <ecNumber evidence="2">6.1.1.4</ecNumber>
    </recommendedName>
    <alternativeName>
        <fullName evidence="8">Leucyl-tRNA synthetase</fullName>
    </alternativeName>
</protein>
<evidence type="ECO:0000256" key="8">
    <source>
        <dbReference type="ARBA" id="ARBA00030520"/>
    </source>
</evidence>
<feature type="domain" description="Aminoacyl-tRNA synthetase class Ia" evidence="9">
    <location>
        <begin position="22"/>
        <end position="125"/>
    </location>
</feature>
<dbReference type="InterPro" id="IPR004493">
    <property type="entry name" value="Leu-tRNA-synth_Ia_arc/euk"/>
</dbReference>
<keyword evidence="3" id="KW-0436">Ligase</keyword>
<sequence>MIAGGGKERKKVAQLLEKEAVIQKLWEQKHVFEEDADDKSSPKYMVTFPYPYMNGRLHLGHVFTLSKCEFAVGYQRLVGKKCLFPFGFHCTGMPIKACADKLKREIEDFGFPPKFPEEVEEVLEEETSSLDEITKDKSKGKKSKLVAKSGSSKFQWQIMQSLGLDDDEIKKFANTDYWLDYFPPHCISDLKRMGLKADWRRSFITTDVNPYYDSFVQWQFRKLRLANKIDFGKRYTIYSPKDGQPCMDHDRSTGEGVGPQEYTLIQLKVLDPKPAVLAHISQPVYLVAATLRPETMYGQTNCYLHPDIQYSAFYVGEKEDEVFIATARAARNMSYQGFTAKNGVVRFVDGMEKVPGSKLLGAPLSAPLSSYSKVYALPMLTIKDNKGTGVVTSVPSDSPDDFAALSDLKKKKPLREKYGITDEMVLPFEPVSDVNWPCGPNLKSAAGALSKLLLVYAYQVVP</sequence>
<evidence type="ECO:0000259" key="9">
    <source>
        <dbReference type="Pfam" id="PF00133"/>
    </source>
</evidence>
<dbReference type="Gene3D" id="3.40.50.620">
    <property type="entry name" value="HUPs"/>
    <property type="match status" value="1"/>
</dbReference>
<organism evidence="12">
    <name type="scientific">Nippostrongylus brasiliensis</name>
    <name type="common">Rat hookworm</name>
    <dbReference type="NCBI Taxonomy" id="27835"/>
    <lineage>
        <taxon>Eukaryota</taxon>
        <taxon>Metazoa</taxon>
        <taxon>Ecdysozoa</taxon>
        <taxon>Nematoda</taxon>
        <taxon>Chromadorea</taxon>
        <taxon>Rhabditida</taxon>
        <taxon>Rhabditina</taxon>
        <taxon>Rhabditomorpha</taxon>
        <taxon>Strongyloidea</taxon>
        <taxon>Heligmosomidae</taxon>
        <taxon>Nippostrongylus</taxon>
    </lineage>
</organism>
<keyword evidence="4" id="KW-0547">Nucleotide-binding</keyword>
<dbReference type="FunFam" id="3.40.50.620:FF:000326">
    <property type="entry name" value="Leucine--tRNA ligase, cytoplasmic"/>
    <property type="match status" value="1"/>
</dbReference>
<proteinExistence type="inferred from homology"/>
<dbReference type="PANTHER" id="PTHR45794">
    <property type="entry name" value="LEUCYL-TRNA SYNTHETASE"/>
    <property type="match status" value="1"/>
</dbReference>
<keyword evidence="11" id="KW-1185">Reference proteome</keyword>
<dbReference type="GO" id="GO:0004823">
    <property type="term" value="F:leucine-tRNA ligase activity"/>
    <property type="evidence" value="ECO:0007669"/>
    <property type="project" value="UniProtKB-EC"/>
</dbReference>
<keyword evidence="6" id="KW-0648">Protein biosynthesis</keyword>
<dbReference type="InterPro" id="IPR002300">
    <property type="entry name" value="aa-tRNA-synth_Ia"/>
</dbReference>
<dbReference type="GO" id="GO:0005524">
    <property type="term" value="F:ATP binding"/>
    <property type="evidence" value="ECO:0007669"/>
    <property type="project" value="UniProtKB-KW"/>
</dbReference>
<dbReference type="Proteomes" id="UP000271162">
    <property type="component" value="Unassembled WGS sequence"/>
</dbReference>
<dbReference type="Pfam" id="PF00133">
    <property type="entry name" value="tRNA-synt_1"/>
    <property type="match status" value="1"/>
</dbReference>
<dbReference type="GO" id="GO:0002161">
    <property type="term" value="F:aminoacyl-tRNA deacylase activity"/>
    <property type="evidence" value="ECO:0007669"/>
    <property type="project" value="InterPro"/>
</dbReference>
<evidence type="ECO:0000256" key="2">
    <source>
        <dbReference type="ARBA" id="ARBA00013164"/>
    </source>
</evidence>
<dbReference type="InterPro" id="IPR009008">
    <property type="entry name" value="Val/Leu/Ile-tRNA-synth_edit"/>
</dbReference>
<evidence type="ECO:0000256" key="3">
    <source>
        <dbReference type="ARBA" id="ARBA00022598"/>
    </source>
</evidence>
<evidence type="ECO:0000256" key="1">
    <source>
        <dbReference type="ARBA" id="ARBA00005594"/>
    </source>
</evidence>
<gene>
    <name evidence="10" type="ORF">NBR_LOCUS18728</name>
</gene>
<evidence type="ECO:0000256" key="6">
    <source>
        <dbReference type="ARBA" id="ARBA00022917"/>
    </source>
</evidence>
<evidence type="ECO:0000313" key="12">
    <source>
        <dbReference type="WBParaSite" id="NBR_0001872701-mRNA-1"/>
    </source>
</evidence>
<reference evidence="12" key="1">
    <citation type="submission" date="2017-02" db="UniProtKB">
        <authorList>
            <consortium name="WormBaseParasite"/>
        </authorList>
    </citation>
    <scope>IDENTIFICATION</scope>
</reference>
<comment type="similarity">
    <text evidence="1">Belongs to the class-I aminoacyl-tRNA synthetase family.</text>
</comment>
<keyword evidence="7" id="KW-0030">Aminoacyl-tRNA synthetase</keyword>
<evidence type="ECO:0000313" key="11">
    <source>
        <dbReference type="Proteomes" id="UP000271162"/>
    </source>
</evidence>
<dbReference type="OMA" id="YLRIGHA"/>